<reference evidence="2" key="1">
    <citation type="submission" date="2022-06" db="EMBL/GenBank/DDBJ databases">
        <authorList>
            <consortium name="SYNGENTA / RWTH Aachen University"/>
        </authorList>
    </citation>
    <scope>NUCLEOTIDE SEQUENCE</scope>
</reference>
<feature type="domain" description="Rab-GAP TBC" evidence="1">
    <location>
        <begin position="84"/>
        <end position="205"/>
    </location>
</feature>
<dbReference type="InterPro" id="IPR000195">
    <property type="entry name" value="Rab-GAP-TBC_dom"/>
</dbReference>
<comment type="caution">
    <text evidence="2">The sequence shown here is derived from an EMBL/GenBank/DDBJ whole genome shotgun (WGS) entry which is preliminary data.</text>
</comment>
<name>A0AAV0AFM7_PHAPC</name>
<protein>
    <recommendedName>
        <fullName evidence="1">Rab-GAP TBC domain-containing protein</fullName>
    </recommendedName>
</protein>
<proteinExistence type="predicted"/>
<dbReference type="InterPro" id="IPR035969">
    <property type="entry name" value="Rab-GAP_TBC_sf"/>
</dbReference>
<dbReference type="Proteomes" id="UP001153365">
    <property type="component" value="Unassembled WGS sequence"/>
</dbReference>
<organism evidence="2 3">
    <name type="scientific">Phakopsora pachyrhizi</name>
    <name type="common">Asian soybean rust disease fungus</name>
    <dbReference type="NCBI Taxonomy" id="170000"/>
    <lineage>
        <taxon>Eukaryota</taxon>
        <taxon>Fungi</taxon>
        <taxon>Dikarya</taxon>
        <taxon>Basidiomycota</taxon>
        <taxon>Pucciniomycotina</taxon>
        <taxon>Pucciniomycetes</taxon>
        <taxon>Pucciniales</taxon>
        <taxon>Phakopsoraceae</taxon>
        <taxon>Phakopsora</taxon>
    </lineage>
</organism>
<gene>
    <name evidence="2" type="ORF">PPACK8108_LOCUS279</name>
</gene>
<dbReference type="EMBL" id="CALTRL010000015">
    <property type="protein sequence ID" value="CAH7665980.1"/>
    <property type="molecule type" value="Genomic_DNA"/>
</dbReference>
<evidence type="ECO:0000313" key="2">
    <source>
        <dbReference type="EMBL" id="CAH7665980.1"/>
    </source>
</evidence>
<dbReference type="Pfam" id="PF00566">
    <property type="entry name" value="RabGAP-TBC"/>
    <property type="match status" value="1"/>
</dbReference>
<dbReference type="PANTHER" id="PTHR22957:SF27">
    <property type="entry name" value="TBC1 DOMAIN FAMILY MEMBER 13"/>
    <property type="match status" value="1"/>
</dbReference>
<evidence type="ECO:0000259" key="1">
    <source>
        <dbReference type="Pfam" id="PF00566"/>
    </source>
</evidence>
<sequence length="341" mass="38840">MDKNAYLKSFQIFLNNNNQSTPQSSKPIDPYLLKHLVLNVFDQSNLTINNNLNHGSRQLSILLLSPSTPKLIIQAPSPTSPSNSKLELELSSINPSQNQNTDESYKFTYQDLLTRLLTVWSALNPGISYVQGMNLIGSVLIYIYKNTNLRNHSTPGQPVHHSGFDIKDTREEDLSKHFENVEADTFWAFNSLMSPIRLLFIKSFDNDQPSFRPSQMSPGPKSSLVFAIILSKYNCFDLPDLIKIWDSILAIKLNTMAHQAQKTSEEDDSNQVLDYLVDLSCVMTLRGSNKIGDKEIEDEPFWEEDFEEDGFNKYKGPWLGTSISRLASRFPWTPDTQQKNH</sequence>
<dbReference type="AlphaFoldDB" id="A0AAV0AFM7"/>
<dbReference type="GO" id="GO:0005096">
    <property type="term" value="F:GTPase activator activity"/>
    <property type="evidence" value="ECO:0007669"/>
    <property type="project" value="TreeGrafter"/>
</dbReference>
<accession>A0AAV0AFM7</accession>
<dbReference type="Gene3D" id="1.10.8.270">
    <property type="entry name" value="putative rabgap domain of human tbc1 domain family member 14 like domains"/>
    <property type="match status" value="1"/>
</dbReference>
<evidence type="ECO:0000313" key="3">
    <source>
        <dbReference type="Proteomes" id="UP001153365"/>
    </source>
</evidence>
<dbReference type="PANTHER" id="PTHR22957">
    <property type="entry name" value="TBC1 DOMAIN FAMILY MEMBER GTPASE-ACTIVATING PROTEIN"/>
    <property type="match status" value="1"/>
</dbReference>
<dbReference type="GO" id="GO:0006886">
    <property type="term" value="P:intracellular protein transport"/>
    <property type="evidence" value="ECO:0007669"/>
    <property type="project" value="TreeGrafter"/>
</dbReference>
<dbReference type="SUPFAM" id="SSF47923">
    <property type="entry name" value="Ypt/Rab-GAP domain of gyp1p"/>
    <property type="match status" value="1"/>
</dbReference>
<keyword evidence="3" id="KW-1185">Reference proteome</keyword>